<reference evidence="1 2" key="1">
    <citation type="submission" date="2012-05" db="EMBL/GenBank/DDBJ databases">
        <authorList>
            <person name="Harkins D.M."/>
            <person name="Madupu R."/>
            <person name="Durkin A.S."/>
            <person name="Torralba M."/>
            <person name="Methe B."/>
            <person name="Sutton G.G."/>
            <person name="Nelson K.E."/>
        </authorList>
    </citation>
    <scope>NUCLEOTIDE SEQUENCE [LARGE SCALE GENOMIC DNA]</scope>
    <source>
        <strain evidence="1 2">F0489</strain>
    </source>
</reference>
<sequence>MKAALREKNGLLKAVSSQTVTKMDVGRHRGLPTLVQHS</sequence>
<evidence type="ECO:0000313" key="1">
    <source>
        <dbReference type="EMBL" id="EJF37077.1"/>
    </source>
</evidence>
<dbReference type="Proteomes" id="UP000002941">
    <property type="component" value="Unassembled WGS sequence"/>
</dbReference>
<comment type="caution">
    <text evidence="1">The sequence shown here is derived from an EMBL/GenBank/DDBJ whole genome shotgun (WGS) entry which is preliminary data.</text>
</comment>
<dbReference type="AlphaFoldDB" id="J0MYB6"/>
<organism evidence="1 2">
    <name type="scientific">Actinomyces massiliensis F0489</name>
    <dbReference type="NCBI Taxonomy" id="1125718"/>
    <lineage>
        <taxon>Bacteria</taxon>
        <taxon>Bacillati</taxon>
        <taxon>Actinomycetota</taxon>
        <taxon>Actinomycetes</taxon>
        <taxon>Actinomycetales</taxon>
        <taxon>Actinomycetaceae</taxon>
        <taxon>Actinomyces</taxon>
    </lineage>
</organism>
<evidence type="ECO:0000313" key="2">
    <source>
        <dbReference type="Proteomes" id="UP000002941"/>
    </source>
</evidence>
<dbReference type="PATRIC" id="fig|1125718.3.peg.2649"/>
<name>J0MYB6_9ACTO</name>
<keyword evidence="2" id="KW-1185">Reference proteome</keyword>
<gene>
    <name evidence="1" type="ORF">HMPREF1318_0900</name>
</gene>
<protein>
    <submittedName>
        <fullName evidence="1">Uncharacterized protein</fullName>
    </submittedName>
</protein>
<accession>J0MYB6</accession>
<dbReference type="EMBL" id="AKFT01000209">
    <property type="protein sequence ID" value="EJF37077.1"/>
    <property type="molecule type" value="Genomic_DNA"/>
</dbReference>
<proteinExistence type="predicted"/>